<evidence type="ECO:0000313" key="4">
    <source>
        <dbReference type="Proteomes" id="UP000322634"/>
    </source>
</evidence>
<dbReference type="Pfam" id="PF12770">
    <property type="entry name" value="CHAT"/>
    <property type="match status" value="1"/>
</dbReference>
<evidence type="ECO:0000256" key="1">
    <source>
        <dbReference type="SAM" id="MobiDB-lite"/>
    </source>
</evidence>
<protein>
    <submittedName>
        <fullName evidence="3">CHAT domain-containing protein</fullName>
    </submittedName>
</protein>
<accession>A0A5D0TWN2</accession>
<feature type="region of interest" description="Disordered" evidence="1">
    <location>
        <begin position="375"/>
        <end position="404"/>
    </location>
</feature>
<dbReference type="Proteomes" id="UP000322634">
    <property type="component" value="Unassembled WGS sequence"/>
</dbReference>
<dbReference type="AlphaFoldDB" id="A0A5D0TWN2"/>
<dbReference type="EMBL" id="VSFF01000013">
    <property type="protein sequence ID" value="TYC09776.1"/>
    <property type="molecule type" value="Genomic_DNA"/>
</dbReference>
<dbReference type="RefSeq" id="WP_148353826.1">
    <property type="nucleotide sequence ID" value="NZ_JBHSBF010000018.1"/>
</dbReference>
<gene>
    <name evidence="3" type="ORF">FXF65_32125</name>
</gene>
<reference evidence="3 4" key="1">
    <citation type="submission" date="2019-08" db="EMBL/GenBank/DDBJ databases">
        <title>Actinomadura sp. nov. CYP1-5 isolated from mountain soil.</title>
        <authorList>
            <person name="Songsumanus A."/>
            <person name="Kuncharoen N."/>
            <person name="Kudo T."/>
            <person name="Yuki M."/>
            <person name="Igarashi Y."/>
            <person name="Tanasupawat S."/>
        </authorList>
    </citation>
    <scope>NUCLEOTIDE SEQUENCE [LARGE SCALE GENOMIC DNA]</scope>
    <source>
        <strain evidence="3 4">GKU157</strain>
    </source>
</reference>
<proteinExistence type="predicted"/>
<name>A0A5D0TWN2_9ACTN</name>
<evidence type="ECO:0000259" key="2">
    <source>
        <dbReference type="Pfam" id="PF12770"/>
    </source>
</evidence>
<organism evidence="3 4">
    <name type="scientific">Actinomadura syzygii</name>
    <dbReference type="NCBI Taxonomy" id="1427538"/>
    <lineage>
        <taxon>Bacteria</taxon>
        <taxon>Bacillati</taxon>
        <taxon>Actinomycetota</taxon>
        <taxon>Actinomycetes</taxon>
        <taxon>Streptosporangiales</taxon>
        <taxon>Thermomonosporaceae</taxon>
        <taxon>Actinomadura</taxon>
    </lineage>
</organism>
<sequence>MGTEEASAFFARVGAALIREVESKPRRDIGLSEIIDECVSIEDGDGESDADAQEFGAVVVRAVELCGNPALLDPLDEAERGRQLLLFGVLLSYLLEHEAHGLAPRPLEGYIELVVRSPDPHLAAMLWIMVSGVLEGLDAREISGAADARIQSWLKERESEFRDVFFRETRGVASAVGAALHDEAENRTHRYPDLRTLIEEAPEEDVTDAPVRENEAHLRGLGHGALRAASLCEQAAEIDALSPEERAEGLAALVAFFHFVVENKVWHLAPQPLTSYPILCPLFENPAVRAHAVGCAASITRESGRIQESFDLLLTLEPDLPEILPEQVVTFRLHGANTLRDLRRLDEASDWYAQAEREAEKLDPDTRATLLDDIAHQSHRRSHYTGSSEGRPGQGTEYDPNPFLPGSIFNDPERWRRQPWQLLTLLQNARHGNDPITAHEALTHLVDVAAPADHDLLASAHQEAAELAHTIGAPDRVIRWHGFLSLCATVLSGNHRELGGRLSRQATHLASLDDHLSAFTLARWAMGVDHVPLYTAGIQADIGYVLLRNGTLEVSRDRFETSLESVPGDGLVQAQKAMVETLLGLPASEEDERRRRLSPTGEQGAARWHAAAGLLSVPAAGLGTWFDLLRYSKGPVTRWSPDLQTTLESFQRLPEGDGRPNSFGNAPIDDVKARVFEILYTRGLLALLDRYWSVPRWAGAAWALAGGGSAEARREVGLDLMVAAPAKERALTLAAEAGPQVTEAERRGIAAHVDRLLALTFLPGSAAEAFGDSRAAAAERRWAAEFVAAHGGGLAFRVRDLDDPDGAGARSDELQSRYWDAFQQLPMRLQLTIAKIGELRQAAAEAGPVRDLRSIENATLATLVPEDAQAIREVFALRARGEDVLPAHTDRLREEIGGWFARPGLAALDLVQGAGAAHAIACRSESARDVAVADIAVGRAEAQAAVGALRVAPAVPEAAGRLAAALRETVGEAEEVSLRLREPWEQIPVENLPDATGRSLAQDHVVVRRHGRRPRFGLATVPFPDRVEVLGDPMGPQDALGLPGALEEARAVAALFGTVPVVQEQVTWERLRYSARTADLLWLSTHCEPVPELGGAAALRLHDRWALPSELAALDVNPGLVVVLTICAGGRAVPLGRVSEPPTATAFLRAGADLVISPLRPIHDRTWSPLIVDALTHTLDTDPTPAALVRSLNAATPAAELSAPWIMHA</sequence>
<feature type="domain" description="CHAT" evidence="2">
    <location>
        <begin position="971"/>
        <end position="1190"/>
    </location>
</feature>
<dbReference type="InterPro" id="IPR024983">
    <property type="entry name" value="CHAT_dom"/>
</dbReference>
<evidence type="ECO:0000313" key="3">
    <source>
        <dbReference type="EMBL" id="TYC09776.1"/>
    </source>
</evidence>
<dbReference type="OrthoDB" id="3489016at2"/>
<keyword evidence="4" id="KW-1185">Reference proteome</keyword>
<comment type="caution">
    <text evidence="3">The sequence shown here is derived from an EMBL/GenBank/DDBJ whole genome shotgun (WGS) entry which is preliminary data.</text>
</comment>